<feature type="domain" description="SH3b" evidence="4">
    <location>
        <begin position="207"/>
        <end position="265"/>
    </location>
</feature>
<sequence>MTRWLIAGGILLVGAESAAALQVVYPPVNHQTTAPQIFLIGTHRPTEPVRVNGQVVLRSPAGHFAPSIPLALGDNPVQIQAGTQNLTLNIRRTLPPGQATPLIPAVDVAYLPGEPLCFEAMIPPTDGVKISLGTWQFELFPSLATPLLGNDAVLINSGKDIIPANNTKYRGCLRVGAPGLLGQPELLWGTQRWRSPGTVTILDPNRLPVATLTSEGIARTGPSTDYSRLTPLPAGTQDQVIAQVGDWVQLRYGGWVQLRQVTRQVTTYPPQSILRGVQSRIGQDWTEIHFPLTTAIPIEIHQEPGVVHLTLWHTTAQTDTIRLDNGAAVRTFTWQQRTPQQVRYSFYLKGDQAWGYRVHYQDNVLILALRHPPQVPANSLRGIKILLDPGHGGNADLGALGPDGTPEKQVNLPVSLGVAERLRHRGAEVIVTRTTDVDVGLAARVAQIQTQQPHLALSIHYNALPDAGNAWETQGIGTFWYHQQSHNLAVFLQHYLTQKAQRPSYGIFWNNLALTRPTVCPAVLLELGFMIHPQEFEWIIDPQAQIKLAQTLADGIESWLRQAVGTK</sequence>
<gene>
    <name evidence="6" type="primary">amiB-1</name>
    <name evidence="6" type="ORF">GlitD10_1527</name>
</gene>
<evidence type="ECO:0000313" key="7">
    <source>
        <dbReference type="Proteomes" id="UP000180235"/>
    </source>
</evidence>
<dbReference type="InterPro" id="IPR003646">
    <property type="entry name" value="SH3-like_bac-type"/>
</dbReference>
<evidence type="ECO:0000313" key="6">
    <source>
        <dbReference type="EMBL" id="APB33850.1"/>
    </source>
</evidence>
<dbReference type="CDD" id="cd02696">
    <property type="entry name" value="MurNAc-LAA"/>
    <property type="match status" value="1"/>
</dbReference>
<keyword evidence="3" id="KW-0732">Signal</keyword>
<dbReference type="InterPro" id="IPR050695">
    <property type="entry name" value="N-acetylmuramoyl_amidase_3"/>
</dbReference>
<protein>
    <submittedName>
        <fullName evidence="6">Cell wall hydrolase/autolysin</fullName>
        <ecNumber evidence="6">3.5.1.28</ecNumber>
    </submittedName>
</protein>
<dbReference type="Gene3D" id="2.30.30.40">
    <property type="entry name" value="SH3 Domains"/>
    <property type="match status" value="1"/>
</dbReference>
<feature type="domain" description="MurNAc-LAA" evidence="5">
    <location>
        <begin position="445"/>
        <end position="557"/>
    </location>
</feature>
<dbReference type="KEGG" id="glt:GlitD10_1527"/>
<evidence type="ECO:0000256" key="3">
    <source>
        <dbReference type="SAM" id="SignalP"/>
    </source>
</evidence>
<dbReference type="GO" id="GO:0009253">
    <property type="term" value="P:peptidoglycan catabolic process"/>
    <property type="evidence" value="ECO:0007669"/>
    <property type="project" value="InterPro"/>
</dbReference>
<feature type="chain" id="PRO_5009608728" evidence="3">
    <location>
        <begin position="21"/>
        <end position="567"/>
    </location>
</feature>
<accession>A0A1J0AD40</accession>
<dbReference type="RefSeq" id="WP_099092484.1">
    <property type="nucleotide sequence ID" value="NZ_CP017675.1"/>
</dbReference>
<dbReference type="STRING" id="1188229.GlitD10_1527"/>
<dbReference type="PANTHER" id="PTHR30404">
    <property type="entry name" value="N-ACETYLMURAMOYL-L-ALANINE AMIDASE"/>
    <property type="match status" value="1"/>
</dbReference>
<dbReference type="PANTHER" id="PTHR30404:SF0">
    <property type="entry name" value="N-ACETYLMURAMOYL-L-ALANINE AMIDASE AMIC"/>
    <property type="match status" value="1"/>
</dbReference>
<evidence type="ECO:0000256" key="2">
    <source>
        <dbReference type="ARBA" id="ARBA00023316"/>
    </source>
</evidence>
<dbReference type="InterPro" id="IPR002508">
    <property type="entry name" value="MurNAc-LAA_cat"/>
</dbReference>
<evidence type="ECO:0000259" key="4">
    <source>
        <dbReference type="SMART" id="SM00287"/>
    </source>
</evidence>
<dbReference type="GO" id="GO:0030288">
    <property type="term" value="C:outer membrane-bounded periplasmic space"/>
    <property type="evidence" value="ECO:0007669"/>
    <property type="project" value="TreeGrafter"/>
</dbReference>
<dbReference type="Pfam" id="PF01520">
    <property type="entry name" value="Amidase_3"/>
    <property type="match status" value="1"/>
</dbReference>
<evidence type="ECO:0000256" key="1">
    <source>
        <dbReference type="ARBA" id="ARBA00022801"/>
    </source>
</evidence>
<dbReference type="EMBL" id="CP017675">
    <property type="protein sequence ID" value="APB33850.1"/>
    <property type="molecule type" value="Genomic_DNA"/>
</dbReference>
<name>A0A1J0AD40_9CYAN</name>
<evidence type="ECO:0000259" key="5">
    <source>
        <dbReference type="SMART" id="SM00646"/>
    </source>
</evidence>
<keyword evidence="1 6" id="KW-0378">Hydrolase</keyword>
<organism evidence="6 7">
    <name type="scientific">Gloeomargarita lithophora Alchichica-D10</name>
    <dbReference type="NCBI Taxonomy" id="1188229"/>
    <lineage>
        <taxon>Bacteria</taxon>
        <taxon>Bacillati</taxon>
        <taxon>Cyanobacteriota</taxon>
        <taxon>Cyanophyceae</taxon>
        <taxon>Gloeomargaritales</taxon>
        <taxon>Gloeomargaritaceae</taxon>
        <taxon>Gloeomargarita</taxon>
    </lineage>
</organism>
<dbReference type="SUPFAM" id="SSF53187">
    <property type="entry name" value="Zn-dependent exopeptidases"/>
    <property type="match status" value="1"/>
</dbReference>
<feature type="signal peptide" evidence="3">
    <location>
        <begin position="1"/>
        <end position="20"/>
    </location>
</feature>
<dbReference type="Gene3D" id="3.40.630.40">
    <property type="entry name" value="Zn-dependent exopeptidases"/>
    <property type="match status" value="1"/>
</dbReference>
<keyword evidence="2" id="KW-0961">Cell wall biogenesis/degradation</keyword>
<keyword evidence="7" id="KW-1185">Reference proteome</keyword>
<dbReference type="Proteomes" id="UP000180235">
    <property type="component" value="Chromosome"/>
</dbReference>
<dbReference type="AlphaFoldDB" id="A0A1J0AD40"/>
<dbReference type="EC" id="3.5.1.28" evidence="6"/>
<reference evidence="6 7" key="1">
    <citation type="submission" date="2016-10" db="EMBL/GenBank/DDBJ databases">
        <title>Description of Gloeomargarita lithophora gen. nov., sp. nov., a thylakoid-bearing basal-branching cyanobacterium with intracellular carbonates, and proposal for Gloeomargaritales ord. nov.</title>
        <authorList>
            <person name="Moreira D."/>
            <person name="Tavera R."/>
            <person name="Benzerara K."/>
            <person name="Skouri-Panet F."/>
            <person name="Couradeau E."/>
            <person name="Gerard E."/>
            <person name="Loussert C."/>
            <person name="Novelo E."/>
            <person name="Zivanovic Y."/>
            <person name="Lopez-Garcia P."/>
        </authorList>
    </citation>
    <scope>NUCLEOTIDE SEQUENCE [LARGE SCALE GENOMIC DNA]</scope>
    <source>
        <strain evidence="6 7">D10</strain>
    </source>
</reference>
<proteinExistence type="predicted"/>
<dbReference type="GO" id="GO:0008745">
    <property type="term" value="F:N-acetylmuramoyl-L-alanine amidase activity"/>
    <property type="evidence" value="ECO:0007669"/>
    <property type="project" value="UniProtKB-EC"/>
</dbReference>
<dbReference type="SMART" id="SM00287">
    <property type="entry name" value="SH3b"/>
    <property type="match status" value="1"/>
</dbReference>
<dbReference type="GO" id="GO:0071555">
    <property type="term" value="P:cell wall organization"/>
    <property type="evidence" value="ECO:0007669"/>
    <property type="project" value="UniProtKB-KW"/>
</dbReference>
<dbReference type="SMART" id="SM00646">
    <property type="entry name" value="Ami_3"/>
    <property type="match status" value="1"/>
</dbReference>
<dbReference type="OrthoDB" id="9772024at2"/>